<evidence type="ECO:0000313" key="2">
    <source>
        <dbReference type="Proteomes" id="UP001054945"/>
    </source>
</evidence>
<protein>
    <submittedName>
        <fullName evidence="1">Uncharacterized protein</fullName>
    </submittedName>
</protein>
<evidence type="ECO:0000313" key="1">
    <source>
        <dbReference type="EMBL" id="GIY00244.1"/>
    </source>
</evidence>
<dbReference type="EMBL" id="BPLR01005157">
    <property type="protein sequence ID" value="GIY00244.1"/>
    <property type="molecule type" value="Genomic_DNA"/>
</dbReference>
<accession>A0AAV4PT67</accession>
<organism evidence="1 2">
    <name type="scientific">Caerostris extrusa</name>
    <name type="common">Bark spider</name>
    <name type="synonym">Caerostris bankana</name>
    <dbReference type="NCBI Taxonomy" id="172846"/>
    <lineage>
        <taxon>Eukaryota</taxon>
        <taxon>Metazoa</taxon>
        <taxon>Ecdysozoa</taxon>
        <taxon>Arthropoda</taxon>
        <taxon>Chelicerata</taxon>
        <taxon>Arachnida</taxon>
        <taxon>Araneae</taxon>
        <taxon>Araneomorphae</taxon>
        <taxon>Entelegynae</taxon>
        <taxon>Araneoidea</taxon>
        <taxon>Araneidae</taxon>
        <taxon>Caerostris</taxon>
    </lineage>
</organism>
<gene>
    <name evidence="1" type="ORF">CEXT_603551</name>
</gene>
<dbReference type="AlphaFoldDB" id="A0AAV4PT67"/>
<proteinExistence type="predicted"/>
<dbReference type="Proteomes" id="UP001054945">
    <property type="component" value="Unassembled WGS sequence"/>
</dbReference>
<comment type="caution">
    <text evidence="1">The sequence shown here is derived from an EMBL/GenBank/DDBJ whole genome shotgun (WGS) entry which is preliminary data.</text>
</comment>
<keyword evidence="2" id="KW-1185">Reference proteome</keyword>
<reference evidence="1 2" key="1">
    <citation type="submission" date="2021-06" db="EMBL/GenBank/DDBJ databases">
        <title>Caerostris extrusa draft genome.</title>
        <authorList>
            <person name="Kono N."/>
            <person name="Arakawa K."/>
        </authorList>
    </citation>
    <scope>NUCLEOTIDE SEQUENCE [LARGE SCALE GENOMIC DNA]</scope>
</reference>
<sequence length="97" mass="10904">MKLAVDLCHPPPTPRGRRGTSRNICFRLFDPRECIGVFNTDLEVIRKPWSHLHISQVTLKGSFVILPAVLSSPPVNGRLQISRRNGKAICFRACLLL</sequence>
<name>A0AAV4PT67_CAEEX</name>